<keyword evidence="2" id="KW-1185">Reference proteome</keyword>
<accession>A0ACC6IXB1</accession>
<gene>
    <name evidence="1" type="ORF">J2795_003007</name>
</gene>
<name>A0ACC6IXB1_9FLAO</name>
<proteinExistence type="predicted"/>
<evidence type="ECO:0000313" key="2">
    <source>
        <dbReference type="Proteomes" id="UP001184376"/>
    </source>
</evidence>
<dbReference type="EMBL" id="JAVDRG010000005">
    <property type="protein sequence ID" value="MDR6442282.1"/>
    <property type="molecule type" value="Genomic_DNA"/>
</dbReference>
<comment type="caution">
    <text evidence="1">The sequence shown here is derived from an EMBL/GenBank/DDBJ whole genome shotgun (WGS) entry which is preliminary data.</text>
</comment>
<organism evidence="1 2">
    <name type="scientific">Chryseobacterium bernardetii</name>
    <dbReference type="NCBI Taxonomy" id="1241978"/>
    <lineage>
        <taxon>Bacteria</taxon>
        <taxon>Pseudomonadati</taxon>
        <taxon>Bacteroidota</taxon>
        <taxon>Flavobacteriia</taxon>
        <taxon>Flavobacteriales</taxon>
        <taxon>Weeksellaceae</taxon>
        <taxon>Chryseobacterium group</taxon>
        <taxon>Chryseobacterium</taxon>
    </lineage>
</organism>
<protein>
    <submittedName>
        <fullName evidence="1">Uncharacterized protein</fullName>
    </submittedName>
</protein>
<evidence type="ECO:0000313" key="1">
    <source>
        <dbReference type="EMBL" id="MDR6442282.1"/>
    </source>
</evidence>
<sequence length="199" mass="23183">MAEAIFGLIGVLIGSGISWLQSYWTAKRETAKSARYLAIRLVCILDKYMEDCASVVKDDGLFEGQRSSEGCLVPQVKSPPIPKYPEDIDWKSIDHNLMFDLLSFPSEIEDGNRMIRESDNIAFPPDYQEWFDERKFYYCRFGLIAFKMSNDLANKYGIKKKKYNNWDPVSDFTNELNAITKKRDYRIEEHKAFVKRIFG</sequence>
<dbReference type="Proteomes" id="UP001184376">
    <property type="component" value="Unassembled WGS sequence"/>
</dbReference>
<reference evidence="1" key="1">
    <citation type="submission" date="2023-07" db="EMBL/GenBank/DDBJ databases">
        <title>Sorghum-associated microbial communities from plants grown in Nebraska, USA.</title>
        <authorList>
            <person name="Schachtman D."/>
        </authorList>
    </citation>
    <scope>NUCLEOTIDE SEQUENCE</scope>
    <source>
        <strain evidence="1">DS1280</strain>
    </source>
</reference>